<proteinExistence type="predicted"/>
<organism evidence="2 3">
    <name type="scientific">Flavobacterium ichthyis</name>
    <dbReference type="NCBI Taxonomy" id="2698827"/>
    <lineage>
        <taxon>Bacteria</taxon>
        <taxon>Pseudomonadati</taxon>
        <taxon>Bacteroidota</taxon>
        <taxon>Flavobacteriia</taxon>
        <taxon>Flavobacteriales</taxon>
        <taxon>Flavobacteriaceae</taxon>
        <taxon>Flavobacterium</taxon>
    </lineage>
</organism>
<dbReference type="InterPro" id="IPR000601">
    <property type="entry name" value="PKD_dom"/>
</dbReference>
<dbReference type="PROSITE" id="PS50093">
    <property type="entry name" value="PKD"/>
    <property type="match status" value="1"/>
</dbReference>
<dbReference type="Gene3D" id="2.130.10.10">
    <property type="entry name" value="YVTN repeat-like/Quinoprotein amine dehydrogenase"/>
    <property type="match status" value="1"/>
</dbReference>
<dbReference type="SMART" id="SM00089">
    <property type="entry name" value="PKD"/>
    <property type="match status" value="1"/>
</dbReference>
<dbReference type="CDD" id="cd00146">
    <property type="entry name" value="PKD"/>
    <property type="match status" value="1"/>
</dbReference>
<name>A0ABW9Z9C2_9FLAO</name>
<dbReference type="EMBL" id="JAABLM010000009">
    <property type="protein sequence ID" value="NBL65289.1"/>
    <property type="molecule type" value="Genomic_DNA"/>
</dbReference>
<comment type="caution">
    <text evidence="2">The sequence shown here is derived from an EMBL/GenBank/DDBJ whole genome shotgun (WGS) entry which is preliminary data.</text>
</comment>
<dbReference type="InterPro" id="IPR026341">
    <property type="entry name" value="T9SS_type_B"/>
</dbReference>
<gene>
    <name evidence="2" type="ORF">GV828_08785</name>
</gene>
<dbReference type="NCBIfam" id="TIGR04131">
    <property type="entry name" value="Bac_Flav_CTERM"/>
    <property type="match status" value="1"/>
</dbReference>
<keyword evidence="3" id="KW-1185">Reference proteome</keyword>
<evidence type="ECO:0000313" key="3">
    <source>
        <dbReference type="Proteomes" id="UP000798602"/>
    </source>
</evidence>
<dbReference type="Gene3D" id="2.60.40.10">
    <property type="entry name" value="Immunoglobulins"/>
    <property type="match status" value="1"/>
</dbReference>
<protein>
    <submittedName>
        <fullName evidence="2">T9SS type B sorting domain-containing protein</fullName>
    </submittedName>
</protein>
<dbReference type="Proteomes" id="UP000798602">
    <property type="component" value="Unassembled WGS sequence"/>
</dbReference>
<dbReference type="SUPFAM" id="SSF63829">
    <property type="entry name" value="Calcium-dependent phosphotriesterase"/>
    <property type="match status" value="1"/>
</dbReference>
<accession>A0ABW9Z9C2</accession>
<dbReference type="InterPro" id="IPR015943">
    <property type="entry name" value="WD40/YVTN_repeat-like_dom_sf"/>
</dbReference>
<dbReference type="InterPro" id="IPR035986">
    <property type="entry name" value="PKD_dom_sf"/>
</dbReference>
<dbReference type="InterPro" id="IPR013783">
    <property type="entry name" value="Ig-like_fold"/>
</dbReference>
<dbReference type="Pfam" id="PF13585">
    <property type="entry name" value="CHU_C"/>
    <property type="match status" value="1"/>
</dbReference>
<sequence length="912" mass="99690">MKNYFLLALCCIFGNLGVYGQGEAANWFFGNRAGLRFNADNSITVLSTPENPIQIVTNEGCSSMSDAFGNLLLYTDGRTVWDRNHLVMPNGNFTLLGDPSSTQSGIIVPNPVDQNIYYVFTVDEPHHENAAVYPNRFSGNYSDGGTIPNDDDGFNNGFNYSTVDFSVSGSNGSIGDVISLNNHLVTYDTDALGEEIKYKCSEKITAVKTRNGNGYWVVTHFVDKFYAFKVDGTGVNTTPVVTQITPFIPVTGYRRNAIGQIKISPDGKKLAIAHQQQSTVAGSSTPDGFVYLYDFDNQTGMVSNPVMLIDNFNPYGIEFSPQGKNIYITSTAGLHQINIEDLSLPISMTMLQNGNVGASLQLGPDGKIYKANLNSNRIDLISNPEITGVGCDYQPNAVNLGTGRSLFGLPPFITSIFNSAITAENFCLGDMTNFTVQSNGTVDSVIWDFGDGNTSTSLNPSHQYLSPGNYTISVDLVVEGVAINNTKNIIIYQPPTVTSVTLEQCSPTNVETGIIFPLNNAIELLTGSDNNLSVTFFNDVLNATNLTNAISTQFTNTANPQKIYARVTHNNSGCFVISEVNLQVNVFNYPTIVTQKCDDSTEDGLTNFNLSEITFPVPGTAVFYANLSDAFLQQFPLNTAFTNTITNSQIIYAQISSGTSCNAIFTVELKVLPLPQIESSDEKYFCTNIPNFTLPLHSGIPANQVANYRFEWSTGETTASINAPNPGIYSVEIFNVNNCSKTRTINVIPSNAAIIQNIEIEDLSDNNTVTIILANTSIGDYEYSLDAPTGPFQESNIFTDVAPGFHTVYVNDINRCGVSQQEISVVKIPKFFTPNQDGFNDTWNIIGVNADFFSNSKIYIFDRFGKLLADIDPKGPGWNGVINGRNLPSTDYWYLVKLDDGRVIRGHFSLIR</sequence>
<dbReference type="InterPro" id="IPR022409">
    <property type="entry name" value="PKD/Chitinase_dom"/>
</dbReference>
<evidence type="ECO:0000313" key="2">
    <source>
        <dbReference type="EMBL" id="NBL65289.1"/>
    </source>
</evidence>
<reference evidence="3" key="1">
    <citation type="submission" date="2020-01" db="EMBL/GenBank/DDBJ databases">
        <title>Sphingomonas sp. strain CSW-10.</title>
        <authorList>
            <person name="Chen W.-M."/>
        </authorList>
    </citation>
    <scope>NUCLEOTIDE SEQUENCE [LARGE SCALE GENOMIC DNA]</scope>
    <source>
        <strain evidence="3">NST-5</strain>
    </source>
</reference>
<dbReference type="RefSeq" id="WP_166537113.1">
    <property type="nucleotide sequence ID" value="NZ_JAABLM010000009.1"/>
</dbReference>
<feature type="domain" description="PKD" evidence="1">
    <location>
        <begin position="434"/>
        <end position="474"/>
    </location>
</feature>
<dbReference type="Pfam" id="PF18911">
    <property type="entry name" value="PKD_4"/>
    <property type="match status" value="1"/>
</dbReference>
<dbReference type="SUPFAM" id="SSF49299">
    <property type="entry name" value="PKD domain"/>
    <property type="match status" value="1"/>
</dbReference>
<evidence type="ECO:0000259" key="1">
    <source>
        <dbReference type="PROSITE" id="PS50093"/>
    </source>
</evidence>